<sequence>MAKTKALRFATEVAPPQLVSVVKKKKVSKLMETIVEEERDNAISSSSSSCKSSSSAFGKEHDKALSDLFFLSWLPKKLV</sequence>
<organism evidence="1 2">
    <name type="scientific">Dendrobium nobile</name>
    <name type="common">Orchid</name>
    <dbReference type="NCBI Taxonomy" id="94219"/>
    <lineage>
        <taxon>Eukaryota</taxon>
        <taxon>Viridiplantae</taxon>
        <taxon>Streptophyta</taxon>
        <taxon>Embryophyta</taxon>
        <taxon>Tracheophyta</taxon>
        <taxon>Spermatophyta</taxon>
        <taxon>Magnoliopsida</taxon>
        <taxon>Liliopsida</taxon>
        <taxon>Asparagales</taxon>
        <taxon>Orchidaceae</taxon>
        <taxon>Epidendroideae</taxon>
        <taxon>Malaxideae</taxon>
        <taxon>Dendrobiinae</taxon>
        <taxon>Dendrobium</taxon>
    </lineage>
</organism>
<accession>A0A8T3AMV1</accession>
<evidence type="ECO:0000313" key="2">
    <source>
        <dbReference type="Proteomes" id="UP000829196"/>
    </source>
</evidence>
<proteinExistence type="predicted"/>
<dbReference type="PANTHER" id="PTHR35101:SF12">
    <property type="entry name" value="OS02G0162600 PROTEIN"/>
    <property type="match status" value="1"/>
</dbReference>
<dbReference type="AlphaFoldDB" id="A0A8T3AMV1"/>
<comment type="caution">
    <text evidence="1">The sequence shown here is derived from an EMBL/GenBank/DDBJ whole genome shotgun (WGS) entry which is preliminary data.</text>
</comment>
<protein>
    <submittedName>
        <fullName evidence="1">Uncharacterized protein</fullName>
    </submittedName>
</protein>
<keyword evidence="2" id="KW-1185">Reference proteome</keyword>
<gene>
    <name evidence="1" type="ORF">KFK09_020798</name>
</gene>
<dbReference type="EMBL" id="JAGYWB010000015">
    <property type="protein sequence ID" value="KAI0497567.1"/>
    <property type="molecule type" value="Genomic_DNA"/>
</dbReference>
<reference evidence="1" key="1">
    <citation type="journal article" date="2022" name="Front. Genet.">
        <title>Chromosome-Scale Assembly of the Dendrobium nobile Genome Provides Insights Into the Molecular Mechanism of the Biosynthesis of the Medicinal Active Ingredient of Dendrobium.</title>
        <authorList>
            <person name="Xu Q."/>
            <person name="Niu S.-C."/>
            <person name="Li K.-L."/>
            <person name="Zheng P.-J."/>
            <person name="Zhang X.-J."/>
            <person name="Jia Y."/>
            <person name="Liu Y."/>
            <person name="Niu Y.-X."/>
            <person name="Yu L.-H."/>
            <person name="Chen D.-F."/>
            <person name="Zhang G.-Q."/>
        </authorList>
    </citation>
    <scope>NUCLEOTIDE SEQUENCE</scope>
    <source>
        <tissue evidence="1">Leaf</tissue>
    </source>
</reference>
<dbReference type="PANTHER" id="PTHR35101">
    <property type="entry name" value="OS02G0162600 PROTEIN"/>
    <property type="match status" value="1"/>
</dbReference>
<dbReference type="Proteomes" id="UP000829196">
    <property type="component" value="Unassembled WGS sequence"/>
</dbReference>
<evidence type="ECO:0000313" key="1">
    <source>
        <dbReference type="EMBL" id="KAI0497567.1"/>
    </source>
</evidence>
<name>A0A8T3AMV1_DENNO</name>